<organism evidence="2 3">
    <name type="scientific">Candidatus Curtissbacteria bacterium RIFCSPLOWO2_01_FULL_42_50</name>
    <dbReference type="NCBI Taxonomy" id="1797730"/>
    <lineage>
        <taxon>Bacteria</taxon>
        <taxon>Candidatus Curtissiibacteriota</taxon>
    </lineage>
</organism>
<feature type="transmembrane region" description="Helical" evidence="1">
    <location>
        <begin position="296"/>
        <end position="314"/>
    </location>
</feature>
<feature type="transmembrane region" description="Helical" evidence="1">
    <location>
        <begin position="213"/>
        <end position="230"/>
    </location>
</feature>
<feature type="transmembrane region" description="Helical" evidence="1">
    <location>
        <begin position="119"/>
        <end position="136"/>
    </location>
</feature>
<evidence type="ECO:0008006" key="4">
    <source>
        <dbReference type="Google" id="ProtNLM"/>
    </source>
</evidence>
<keyword evidence="1" id="KW-1133">Transmembrane helix</keyword>
<dbReference type="EMBL" id="MFBT01000005">
    <property type="protein sequence ID" value="OGE00135.1"/>
    <property type="molecule type" value="Genomic_DNA"/>
</dbReference>
<feature type="transmembrane region" description="Helical" evidence="1">
    <location>
        <begin position="183"/>
        <end position="201"/>
    </location>
</feature>
<dbReference type="AlphaFoldDB" id="A0A1F5H7X3"/>
<reference evidence="2 3" key="1">
    <citation type="journal article" date="2016" name="Nat. Commun.">
        <title>Thousands of microbial genomes shed light on interconnected biogeochemical processes in an aquifer system.</title>
        <authorList>
            <person name="Anantharaman K."/>
            <person name="Brown C.T."/>
            <person name="Hug L.A."/>
            <person name="Sharon I."/>
            <person name="Castelle C.J."/>
            <person name="Probst A.J."/>
            <person name="Thomas B.C."/>
            <person name="Singh A."/>
            <person name="Wilkins M.J."/>
            <person name="Karaoz U."/>
            <person name="Brodie E.L."/>
            <person name="Williams K.H."/>
            <person name="Hubbard S.S."/>
            <person name="Banfield J.F."/>
        </authorList>
    </citation>
    <scope>NUCLEOTIDE SEQUENCE [LARGE SCALE GENOMIC DNA]</scope>
</reference>
<proteinExistence type="predicted"/>
<feature type="transmembrane region" description="Helical" evidence="1">
    <location>
        <begin position="148"/>
        <end position="177"/>
    </location>
</feature>
<accession>A0A1F5H7X3</accession>
<feature type="transmembrane region" description="Helical" evidence="1">
    <location>
        <begin position="367"/>
        <end position="388"/>
    </location>
</feature>
<keyword evidence="1" id="KW-0812">Transmembrane</keyword>
<feature type="transmembrane region" description="Helical" evidence="1">
    <location>
        <begin position="334"/>
        <end position="355"/>
    </location>
</feature>
<evidence type="ECO:0000313" key="3">
    <source>
        <dbReference type="Proteomes" id="UP000177039"/>
    </source>
</evidence>
<evidence type="ECO:0000256" key="1">
    <source>
        <dbReference type="SAM" id="Phobius"/>
    </source>
</evidence>
<feature type="transmembrane region" description="Helical" evidence="1">
    <location>
        <begin position="9"/>
        <end position="27"/>
    </location>
</feature>
<evidence type="ECO:0000313" key="2">
    <source>
        <dbReference type="EMBL" id="OGE00135.1"/>
    </source>
</evidence>
<feature type="transmembrane region" description="Helical" evidence="1">
    <location>
        <begin position="273"/>
        <end position="289"/>
    </location>
</feature>
<sequence>MNRFLLTKIFILLFAILPIIYLIYILVKFSVDLPTWVEWYSVPLFEKMFSGSLTFYDLWSQHNEHRLVFPHLLTLALGQLTGWNLKYEIAFNLILGFGIFLSLVYFLNREVKHFRKYSILFILPTLSFLVFSLSQFENWTWGMQKLVFMNLFSILVGLLILTSPIISWVAVGAAVVFGTFATYSYAGGLSYWPIGFVIIFLHPKISKIRKVKFLTIWVVISLLIYISYFFKYQKPAFNPPIPMTLVFEHPIDYVKLVLMLLGSPLEIFSPNRAIASGIFGLVIYAYLLLKFIRGKLFNNTLILSSVALGFYAIFNSVVTGAGRLGLGLPTQPVSRYITVVELFWVVIVVMIYFNLNISQKSKSENFLSFNWLKIFTIFTIVLISAFSINSSAQGTKITIERYGFLSDVRGQLFSNDPSLDKLALWGSIYPRVSVGDLRGVTNITQLHKDLDTLSKYKLSIFRE</sequence>
<gene>
    <name evidence="2" type="ORF">A3B54_01905</name>
</gene>
<keyword evidence="1" id="KW-0472">Membrane</keyword>
<protein>
    <recommendedName>
        <fullName evidence="4">Glycosyltransferase RgtA/B/C/D-like domain-containing protein</fullName>
    </recommendedName>
</protein>
<feature type="transmembrane region" description="Helical" evidence="1">
    <location>
        <begin position="89"/>
        <end position="107"/>
    </location>
</feature>
<name>A0A1F5H7X3_9BACT</name>
<comment type="caution">
    <text evidence="2">The sequence shown here is derived from an EMBL/GenBank/DDBJ whole genome shotgun (WGS) entry which is preliminary data.</text>
</comment>
<dbReference type="Proteomes" id="UP000177039">
    <property type="component" value="Unassembled WGS sequence"/>
</dbReference>